<dbReference type="PANTHER" id="PTHR31528">
    <property type="entry name" value="4-AMINO-5-HYDROXYMETHYL-2-METHYLPYRIMIDINE PHOSPHATE SYNTHASE THI11-RELATED"/>
    <property type="match status" value="1"/>
</dbReference>
<evidence type="ECO:0000256" key="5">
    <source>
        <dbReference type="ARBA" id="ARBA00022679"/>
    </source>
</evidence>
<evidence type="ECO:0000313" key="14">
    <source>
        <dbReference type="EMBL" id="MDC0677702.1"/>
    </source>
</evidence>
<evidence type="ECO:0000256" key="10">
    <source>
        <dbReference type="ARBA" id="ARBA00033171"/>
    </source>
</evidence>
<comment type="catalytic activity">
    <reaction evidence="11">
        <text>N(6)-(pyridoxal phosphate)-L-lysyl-[4-amino-5-hydroxymethyl-2-methylpyrimidine phosphate synthase] + L-histidyl-[4-amino-5-hydroxymethyl-2-methylpyrimidine phosphate synthase] + 2 Fe(3+) + 4 H2O = L-lysyl-[4-amino-5-hydroxymethyl-2-methylpyrimidine phosphate synthase] + (2S)-2-amino-5-hydroxy-4-oxopentanoyl-[4-amino-5-hydroxymethyl-2-methylpyrimidine phosphate synthase] + 4-amino-2-methyl-5-(phosphooxymethyl)pyrimidine + 3-oxopropanoate + 2 Fe(2+) + 2 H(+)</text>
        <dbReference type="Rhea" id="RHEA:65756"/>
        <dbReference type="Rhea" id="RHEA-COMP:16892"/>
        <dbReference type="Rhea" id="RHEA-COMP:16893"/>
        <dbReference type="Rhea" id="RHEA-COMP:16894"/>
        <dbReference type="Rhea" id="RHEA-COMP:16895"/>
        <dbReference type="ChEBI" id="CHEBI:15377"/>
        <dbReference type="ChEBI" id="CHEBI:15378"/>
        <dbReference type="ChEBI" id="CHEBI:29033"/>
        <dbReference type="ChEBI" id="CHEBI:29034"/>
        <dbReference type="ChEBI" id="CHEBI:29969"/>
        <dbReference type="ChEBI" id="CHEBI:29979"/>
        <dbReference type="ChEBI" id="CHEBI:33190"/>
        <dbReference type="ChEBI" id="CHEBI:58354"/>
        <dbReference type="ChEBI" id="CHEBI:143915"/>
        <dbReference type="ChEBI" id="CHEBI:157692"/>
    </reaction>
    <physiologicalReaction direction="left-to-right" evidence="11">
        <dbReference type="Rhea" id="RHEA:65757"/>
    </physiologicalReaction>
</comment>
<evidence type="ECO:0000256" key="11">
    <source>
        <dbReference type="ARBA" id="ARBA00048179"/>
    </source>
</evidence>
<evidence type="ECO:0000313" key="15">
    <source>
        <dbReference type="Proteomes" id="UP001217485"/>
    </source>
</evidence>
<organism evidence="14 15">
    <name type="scientific">Sorangium atrum</name>
    <dbReference type="NCBI Taxonomy" id="2995308"/>
    <lineage>
        <taxon>Bacteria</taxon>
        <taxon>Pseudomonadati</taxon>
        <taxon>Myxococcota</taxon>
        <taxon>Polyangia</taxon>
        <taxon>Polyangiales</taxon>
        <taxon>Polyangiaceae</taxon>
        <taxon>Sorangium</taxon>
    </lineage>
</organism>
<dbReference type="PROSITE" id="PS51318">
    <property type="entry name" value="TAT"/>
    <property type="match status" value="1"/>
</dbReference>
<keyword evidence="6" id="KW-0479">Metal-binding</keyword>
<dbReference type="InterPro" id="IPR015168">
    <property type="entry name" value="SsuA/THI5"/>
</dbReference>
<protein>
    <recommendedName>
        <fullName evidence="10">Thiamine pyrimidine synthase</fullName>
    </recommendedName>
</protein>
<comment type="subunit">
    <text evidence="4">Homodimer.</text>
</comment>
<evidence type="ECO:0000256" key="7">
    <source>
        <dbReference type="ARBA" id="ARBA00022898"/>
    </source>
</evidence>
<evidence type="ECO:0000256" key="1">
    <source>
        <dbReference type="ARBA" id="ARBA00003469"/>
    </source>
</evidence>
<reference evidence="14 15" key="1">
    <citation type="submission" date="2023-01" db="EMBL/GenBank/DDBJ databases">
        <title>Minimal conservation of predation-associated metabolite biosynthetic gene clusters underscores biosynthetic potential of Myxococcota including descriptions for ten novel species: Archangium lansinium sp. nov., Myxococcus landrumus sp. nov., Nannocystis bai.</title>
        <authorList>
            <person name="Ahearne A."/>
            <person name="Stevens C."/>
            <person name="Dowd S."/>
        </authorList>
    </citation>
    <scope>NUCLEOTIDE SEQUENCE [LARGE SCALE GENOMIC DNA]</scope>
    <source>
        <strain evidence="14 15">WIWO2</strain>
    </source>
</reference>
<dbReference type="PANTHER" id="PTHR31528:SF1">
    <property type="entry name" value="4-AMINO-5-HYDROXYMETHYL-2-METHYLPYRIMIDINE PHOSPHATE SYNTHASE THI11-RELATED"/>
    <property type="match status" value="1"/>
</dbReference>
<evidence type="ECO:0000256" key="4">
    <source>
        <dbReference type="ARBA" id="ARBA00011738"/>
    </source>
</evidence>
<keyword evidence="9" id="KW-0408">Iron</keyword>
<feature type="region of interest" description="Disordered" evidence="12">
    <location>
        <begin position="28"/>
        <end position="64"/>
    </location>
</feature>
<feature type="compositionally biased region" description="Low complexity" evidence="12">
    <location>
        <begin position="39"/>
        <end position="64"/>
    </location>
</feature>
<comment type="pathway">
    <text evidence="2">Cofactor biosynthesis; thiamine diphosphate biosynthesis.</text>
</comment>
<dbReference type="InterPro" id="IPR027939">
    <property type="entry name" value="NMT1/THI5"/>
</dbReference>
<dbReference type="Gene3D" id="3.40.190.10">
    <property type="entry name" value="Periplasmic binding protein-like II"/>
    <property type="match status" value="2"/>
</dbReference>
<dbReference type="Proteomes" id="UP001217485">
    <property type="component" value="Unassembled WGS sequence"/>
</dbReference>
<comment type="similarity">
    <text evidence="3">Belongs to the NMT1/THI5 family.</text>
</comment>
<sequence>MHSPDSRRLFLQRLASLVAVPLLAPACSRSQSPEGDGRASSASPQGSAPATPSQGAPAAPATAAQSAPAAKVKLALNWVPEPEFGGFYAARESGAFAKEGLDVEILGGGAGVPVVQMVAGGQVDFGISGADEVLTARARGADVLPLLAVFQTSPQAIMTHESRGAKSIADILKSGTLAIEPGLPYAAYLKKKYGFDKVKVVPYDGGVARFVADKDFSQQCFITAEPIAAKRKGSDPAAFLVATEGFNPYVVVVITRAALWKENPERVRAFVRATREGWRTYLQDPTRSNEIMAKLNTSMDAETFVAAAEAQRPLIETPETKEKGLGVMTSERWETLAKQLVDLGVLQKAPPIDEVLVAMR</sequence>
<gene>
    <name evidence="14" type="ORF">POL72_08095</name>
</gene>
<feature type="domain" description="SsuA/THI5-like" evidence="13">
    <location>
        <begin position="82"/>
        <end position="287"/>
    </location>
</feature>
<keyword evidence="8" id="KW-0784">Thiamine biosynthesis</keyword>
<evidence type="ECO:0000256" key="2">
    <source>
        <dbReference type="ARBA" id="ARBA00004948"/>
    </source>
</evidence>
<keyword evidence="7" id="KW-0663">Pyridoxal phosphate</keyword>
<comment type="function">
    <text evidence="1">Responsible for the formation of the pyrimidine heterocycle in the thiamine biosynthesis pathway. Catalyzes the formation of hydroxymethylpyrimidine phosphate (HMP-P) from histidine and pyridoxal phosphate (PLP). The protein uses PLP and the active site histidine to form HMP-P, generating an inactive enzyme. The enzyme can only undergo a single turnover, which suggests it is a suicide enzyme.</text>
</comment>
<keyword evidence="5" id="KW-0808">Transferase</keyword>
<name>A0ABT5BU62_9BACT</name>
<dbReference type="EMBL" id="JAQNDK010000001">
    <property type="protein sequence ID" value="MDC0677702.1"/>
    <property type="molecule type" value="Genomic_DNA"/>
</dbReference>
<dbReference type="Pfam" id="PF09084">
    <property type="entry name" value="NMT1"/>
    <property type="match status" value="1"/>
</dbReference>
<evidence type="ECO:0000259" key="13">
    <source>
        <dbReference type="Pfam" id="PF09084"/>
    </source>
</evidence>
<proteinExistence type="inferred from homology"/>
<evidence type="ECO:0000256" key="9">
    <source>
        <dbReference type="ARBA" id="ARBA00023004"/>
    </source>
</evidence>
<dbReference type="InterPro" id="IPR006311">
    <property type="entry name" value="TAT_signal"/>
</dbReference>
<evidence type="ECO:0000256" key="8">
    <source>
        <dbReference type="ARBA" id="ARBA00022977"/>
    </source>
</evidence>
<accession>A0ABT5BU62</accession>
<comment type="caution">
    <text evidence="14">The sequence shown here is derived from an EMBL/GenBank/DDBJ whole genome shotgun (WGS) entry which is preliminary data.</text>
</comment>
<dbReference type="SUPFAM" id="SSF53850">
    <property type="entry name" value="Periplasmic binding protein-like II"/>
    <property type="match status" value="1"/>
</dbReference>
<keyword evidence="15" id="KW-1185">Reference proteome</keyword>
<dbReference type="RefSeq" id="WP_272094456.1">
    <property type="nucleotide sequence ID" value="NZ_JAQNDK010000001.1"/>
</dbReference>
<evidence type="ECO:0000256" key="3">
    <source>
        <dbReference type="ARBA" id="ARBA00009406"/>
    </source>
</evidence>
<evidence type="ECO:0000256" key="6">
    <source>
        <dbReference type="ARBA" id="ARBA00022723"/>
    </source>
</evidence>
<evidence type="ECO:0000256" key="12">
    <source>
        <dbReference type="SAM" id="MobiDB-lite"/>
    </source>
</evidence>